<organism evidence="2 3">
    <name type="scientific">Gluconacetobacter azotocaptans</name>
    <dbReference type="NCBI Taxonomy" id="142834"/>
    <lineage>
        <taxon>Bacteria</taxon>
        <taxon>Pseudomonadati</taxon>
        <taxon>Pseudomonadota</taxon>
        <taxon>Alphaproteobacteria</taxon>
        <taxon>Acetobacterales</taxon>
        <taxon>Acetobacteraceae</taxon>
        <taxon>Gluconacetobacter</taxon>
    </lineage>
</organism>
<proteinExistence type="predicted"/>
<sequence>MLGDRLAGRAISGAPYRQHRLADAFALIGWGVCQAERRSGIARGRITRWLKGDPADRAFLDWIGQLAALHGRLASPLSPAVTTDSNRPPLGPYEITLARLTIGWSERQLAERSGEHRTTLRRLAAGGMTGDRKIGRWLELLADGHRTWPRPHPDQLEDYPVATDQPNRCL</sequence>
<reference evidence="2 3" key="1">
    <citation type="submission" date="2020-04" db="EMBL/GenBank/DDBJ databases">
        <title>Description of novel Gluconacetobacter.</title>
        <authorList>
            <person name="Sombolestani A."/>
        </authorList>
    </citation>
    <scope>NUCLEOTIDE SEQUENCE [LARGE SCALE GENOMIC DNA]</scope>
    <source>
        <strain evidence="2 3">LMG 21311</strain>
    </source>
</reference>
<dbReference type="AlphaFoldDB" id="A0A7W4PF39"/>
<keyword evidence="3" id="KW-1185">Reference proteome</keyword>
<evidence type="ECO:0000313" key="2">
    <source>
        <dbReference type="EMBL" id="MBB2191997.1"/>
    </source>
</evidence>
<evidence type="ECO:0000256" key="1">
    <source>
        <dbReference type="SAM" id="MobiDB-lite"/>
    </source>
</evidence>
<gene>
    <name evidence="2" type="ORF">HLH34_18870</name>
</gene>
<dbReference type="EMBL" id="JABEQF010000036">
    <property type="protein sequence ID" value="MBB2191997.1"/>
    <property type="molecule type" value="Genomic_DNA"/>
</dbReference>
<accession>A0A7W4PF39</accession>
<dbReference type="RefSeq" id="WP_183121103.1">
    <property type="nucleotide sequence ID" value="NZ_JABEQF010000036.1"/>
</dbReference>
<dbReference type="Proteomes" id="UP000555756">
    <property type="component" value="Unassembled WGS sequence"/>
</dbReference>
<name>A0A7W4PF39_9PROT</name>
<feature type="region of interest" description="Disordered" evidence="1">
    <location>
        <begin position="149"/>
        <end position="170"/>
    </location>
</feature>
<comment type="caution">
    <text evidence="2">The sequence shown here is derived from an EMBL/GenBank/DDBJ whole genome shotgun (WGS) entry which is preliminary data.</text>
</comment>
<protein>
    <submittedName>
        <fullName evidence="2">Transcriptional regulator</fullName>
    </submittedName>
</protein>
<evidence type="ECO:0000313" key="3">
    <source>
        <dbReference type="Proteomes" id="UP000555756"/>
    </source>
</evidence>